<gene>
    <name evidence="1" type="ORF">GCM10023235_19640</name>
</gene>
<protein>
    <submittedName>
        <fullName evidence="1">Uncharacterized protein</fullName>
    </submittedName>
</protein>
<dbReference type="RefSeq" id="WP_425559597.1">
    <property type="nucleotide sequence ID" value="NZ_BAABIS010000001.1"/>
</dbReference>
<accession>A0ABP9DG96</accession>
<name>A0ABP9DG96_9ACTN</name>
<evidence type="ECO:0000313" key="1">
    <source>
        <dbReference type="EMBL" id="GAA4843582.1"/>
    </source>
</evidence>
<comment type="caution">
    <text evidence="1">The sequence shown here is derived from an EMBL/GenBank/DDBJ whole genome shotgun (WGS) entry which is preliminary data.</text>
</comment>
<proteinExistence type="predicted"/>
<keyword evidence="2" id="KW-1185">Reference proteome</keyword>
<sequence>MILAQDPAFHLHAGRSLCGFDAPDSCEGHEQRVDEVATHHFAEGGVKVPETVEWSRVRCTGYSFIKVDGTRVDHCTVARRAGECAS</sequence>
<organism evidence="1 2">
    <name type="scientific">Kitasatospora terrestris</name>
    <dbReference type="NCBI Taxonomy" id="258051"/>
    <lineage>
        <taxon>Bacteria</taxon>
        <taxon>Bacillati</taxon>
        <taxon>Actinomycetota</taxon>
        <taxon>Actinomycetes</taxon>
        <taxon>Kitasatosporales</taxon>
        <taxon>Streptomycetaceae</taxon>
        <taxon>Kitasatospora</taxon>
    </lineage>
</organism>
<reference evidence="2" key="1">
    <citation type="journal article" date="2019" name="Int. J. Syst. Evol. Microbiol.">
        <title>The Global Catalogue of Microorganisms (GCM) 10K type strain sequencing project: providing services to taxonomists for standard genome sequencing and annotation.</title>
        <authorList>
            <consortium name="The Broad Institute Genomics Platform"/>
            <consortium name="The Broad Institute Genome Sequencing Center for Infectious Disease"/>
            <person name="Wu L."/>
            <person name="Ma J."/>
        </authorList>
    </citation>
    <scope>NUCLEOTIDE SEQUENCE [LARGE SCALE GENOMIC DNA]</scope>
    <source>
        <strain evidence="2">JCM 13006</strain>
    </source>
</reference>
<dbReference type="Proteomes" id="UP001501752">
    <property type="component" value="Unassembled WGS sequence"/>
</dbReference>
<dbReference type="EMBL" id="BAABIS010000001">
    <property type="protein sequence ID" value="GAA4843582.1"/>
    <property type="molecule type" value="Genomic_DNA"/>
</dbReference>
<evidence type="ECO:0000313" key="2">
    <source>
        <dbReference type="Proteomes" id="UP001501752"/>
    </source>
</evidence>